<reference evidence="2" key="1">
    <citation type="submission" date="2020-06" db="EMBL/GenBank/DDBJ databases">
        <authorList>
            <person name="Li T."/>
            <person name="Hu X."/>
            <person name="Zhang T."/>
            <person name="Song X."/>
            <person name="Zhang H."/>
            <person name="Dai N."/>
            <person name="Sheng W."/>
            <person name="Hou X."/>
            <person name="Wei L."/>
        </authorList>
    </citation>
    <scope>NUCLEOTIDE SEQUENCE</scope>
    <source>
        <strain evidence="2">G02</strain>
        <tissue evidence="2">Leaf</tissue>
    </source>
</reference>
<dbReference type="SUPFAM" id="SSF101148">
    <property type="entry name" value="Plant invertase/pectin methylesterase inhibitor"/>
    <property type="match status" value="1"/>
</dbReference>
<dbReference type="Pfam" id="PF04043">
    <property type="entry name" value="PMEI"/>
    <property type="match status" value="1"/>
</dbReference>
<gene>
    <name evidence="2" type="ORF">Sradi_5171400</name>
</gene>
<dbReference type="InterPro" id="IPR006501">
    <property type="entry name" value="Pectinesterase_inhib_dom"/>
</dbReference>
<dbReference type="GO" id="GO:0004857">
    <property type="term" value="F:enzyme inhibitor activity"/>
    <property type="evidence" value="ECO:0007669"/>
    <property type="project" value="InterPro"/>
</dbReference>
<dbReference type="EMBL" id="JACGWJ010000023">
    <property type="protein sequence ID" value="KAL0326021.1"/>
    <property type="molecule type" value="Genomic_DNA"/>
</dbReference>
<proteinExistence type="predicted"/>
<sequence length="111" mass="12302">MNVGISNATNTRRYIEKLLRKSRDMKGAVHECKLSYDSVLGSLNSALSEVREIKEYETATYDLKIASTDNIERCADAVAKGKVEDETILSGNKVVPIFGMSAYNAVDKLMH</sequence>
<name>A0AAW2M7D5_SESRA</name>
<dbReference type="Gene3D" id="1.20.140.40">
    <property type="entry name" value="Invertase/pectin methylesterase inhibitor family protein"/>
    <property type="match status" value="1"/>
</dbReference>
<comment type="caution">
    <text evidence="2">The sequence shown here is derived from an EMBL/GenBank/DDBJ whole genome shotgun (WGS) entry which is preliminary data.</text>
</comment>
<organism evidence="2">
    <name type="scientific">Sesamum radiatum</name>
    <name type="common">Black benniseed</name>
    <dbReference type="NCBI Taxonomy" id="300843"/>
    <lineage>
        <taxon>Eukaryota</taxon>
        <taxon>Viridiplantae</taxon>
        <taxon>Streptophyta</taxon>
        <taxon>Embryophyta</taxon>
        <taxon>Tracheophyta</taxon>
        <taxon>Spermatophyta</taxon>
        <taxon>Magnoliopsida</taxon>
        <taxon>eudicotyledons</taxon>
        <taxon>Gunneridae</taxon>
        <taxon>Pentapetalae</taxon>
        <taxon>asterids</taxon>
        <taxon>lamiids</taxon>
        <taxon>Lamiales</taxon>
        <taxon>Pedaliaceae</taxon>
        <taxon>Sesamum</taxon>
    </lineage>
</organism>
<evidence type="ECO:0000259" key="1">
    <source>
        <dbReference type="Pfam" id="PF04043"/>
    </source>
</evidence>
<feature type="domain" description="Pectinesterase inhibitor" evidence="1">
    <location>
        <begin position="1"/>
        <end position="84"/>
    </location>
</feature>
<protein>
    <recommendedName>
        <fullName evidence="1">Pectinesterase inhibitor domain-containing protein</fullName>
    </recommendedName>
</protein>
<dbReference type="AlphaFoldDB" id="A0AAW2M7D5"/>
<dbReference type="PANTHER" id="PTHR31890">
    <property type="entry name" value="PLANT INVERTASE/PECTIN METHYLESTERASE INHIBITOR SUPERFAMILY PROTEIN"/>
    <property type="match status" value="1"/>
</dbReference>
<reference evidence="2" key="2">
    <citation type="journal article" date="2024" name="Plant">
        <title>Genomic evolution and insights into agronomic trait innovations of Sesamum species.</title>
        <authorList>
            <person name="Miao H."/>
            <person name="Wang L."/>
            <person name="Qu L."/>
            <person name="Liu H."/>
            <person name="Sun Y."/>
            <person name="Le M."/>
            <person name="Wang Q."/>
            <person name="Wei S."/>
            <person name="Zheng Y."/>
            <person name="Lin W."/>
            <person name="Duan Y."/>
            <person name="Cao H."/>
            <person name="Xiong S."/>
            <person name="Wang X."/>
            <person name="Wei L."/>
            <person name="Li C."/>
            <person name="Ma Q."/>
            <person name="Ju M."/>
            <person name="Zhao R."/>
            <person name="Li G."/>
            <person name="Mu C."/>
            <person name="Tian Q."/>
            <person name="Mei H."/>
            <person name="Zhang T."/>
            <person name="Gao T."/>
            <person name="Zhang H."/>
        </authorList>
    </citation>
    <scope>NUCLEOTIDE SEQUENCE</scope>
    <source>
        <strain evidence="2">G02</strain>
    </source>
</reference>
<dbReference type="InterPro" id="IPR035513">
    <property type="entry name" value="Invertase/methylesterase_inhib"/>
</dbReference>
<dbReference type="PANTHER" id="PTHR31890:SF9">
    <property type="entry name" value="PLANT INVERTASE_PECTIN METHYLESTERASE INHIBITOR SUPERFAMILY PROTEIN"/>
    <property type="match status" value="1"/>
</dbReference>
<accession>A0AAW2M7D5</accession>
<evidence type="ECO:0000313" key="2">
    <source>
        <dbReference type="EMBL" id="KAL0326021.1"/>
    </source>
</evidence>